<dbReference type="CDD" id="cd05123">
    <property type="entry name" value="STKc_AGC"/>
    <property type="match status" value="1"/>
</dbReference>
<dbReference type="PANTHER" id="PTHR24351">
    <property type="entry name" value="RIBOSOMAL PROTEIN S6 KINASE"/>
    <property type="match status" value="1"/>
</dbReference>
<dbReference type="GO" id="GO:0106310">
    <property type="term" value="F:protein serine kinase activity"/>
    <property type="evidence" value="ECO:0007669"/>
    <property type="project" value="RHEA"/>
</dbReference>
<dbReference type="PROSITE" id="PS50011">
    <property type="entry name" value="PROTEIN_KINASE_DOM"/>
    <property type="match status" value="1"/>
</dbReference>
<feature type="domain" description="AGC-kinase C-terminal" evidence="11">
    <location>
        <begin position="706"/>
        <end position="814"/>
    </location>
</feature>
<evidence type="ECO:0000313" key="13">
    <source>
        <dbReference type="Proteomes" id="UP000076761"/>
    </source>
</evidence>
<feature type="compositionally biased region" description="Polar residues" evidence="9">
    <location>
        <begin position="1071"/>
        <end position="1090"/>
    </location>
</feature>
<evidence type="ECO:0000259" key="10">
    <source>
        <dbReference type="PROSITE" id="PS50011"/>
    </source>
</evidence>
<feature type="compositionally biased region" description="Polar residues" evidence="9">
    <location>
        <begin position="344"/>
        <end position="363"/>
    </location>
</feature>
<keyword evidence="5 12" id="KW-0418">Kinase</keyword>
<dbReference type="GO" id="GO:0005524">
    <property type="term" value="F:ATP binding"/>
    <property type="evidence" value="ECO:0007669"/>
    <property type="project" value="UniProtKB-KW"/>
</dbReference>
<evidence type="ECO:0000259" key="11">
    <source>
        <dbReference type="PROSITE" id="PS51285"/>
    </source>
</evidence>
<organism evidence="12 13">
    <name type="scientific">Neolentinus lepideus HHB14362 ss-1</name>
    <dbReference type="NCBI Taxonomy" id="1314782"/>
    <lineage>
        <taxon>Eukaryota</taxon>
        <taxon>Fungi</taxon>
        <taxon>Dikarya</taxon>
        <taxon>Basidiomycota</taxon>
        <taxon>Agaricomycotina</taxon>
        <taxon>Agaricomycetes</taxon>
        <taxon>Gloeophyllales</taxon>
        <taxon>Gloeophyllaceae</taxon>
        <taxon>Neolentinus</taxon>
    </lineage>
</organism>
<dbReference type="InterPro" id="IPR000961">
    <property type="entry name" value="AGC-kinase_C"/>
</dbReference>
<feature type="compositionally biased region" description="Polar residues" evidence="9">
    <location>
        <begin position="377"/>
        <end position="386"/>
    </location>
</feature>
<dbReference type="FunFam" id="1.10.510.10:FF:000465">
    <property type="entry name" value="Non-specific serine/threonine protein kinase"/>
    <property type="match status" value="1"/>
</dbReference>
<feature type="region of interest" description="Disordered" evidence="9">
    <location>
        <begin position="99"/>
        <end position="152"/>
    </location>
</feature>
<feature type="compositionally biased region" description="Basic and acidic residues" evidence="9">
    <location>
        <begin position="760"/>
        <end position="773"/>
    </location>
</feature>
<evidence type="ECO:0000256" key="4">
    <source>
        <dbReference type="ARBA" id="ARBA00022741"/>
    </source>
</evidence>
<dbReference type="SMART" id="SM00133">
    <property type="entry name" value="S_TK_X"/>
    <property type="match status" value="1"/>
</dbReference>
<evidence type="ECO:0000256" key="7">
    <source>
        <dbReference type="ARBA" id="ARBA00047899"/>
    </source>
</evidence>
<dbReference type="OrthoDB" id="63267at2759"/>
<evidence type="ECO:0000313" key="12">
    <source>
        <dbReference type="EMBL" id="KZT27658.1"/>
    </source>
</evidence>
<keyword evidence="6" id="KW-0067">ATP-binding</keyword>
<dbReference type="PROSITE" id="PS51285">
    <property type="entry name" value="AGC_KINASE_CTER"/>
    <property type="match status" value="1"/>
</dbReference>
<feature type="compositionally biased region" description="Acidic residues" evidence="9">
    <location>
        <begin position="812"/>
        <end position="836"/>
    </location>
</feature>
<dbReference type="Proteomes" id="UP000076761">
    <property type="component" value="Unassembled WGS sequence"/>
</dbReference>
<dbReference type="Gene3D" id="1.10.510.10">
    <property type="entry name" value="Transferase(Phosphotransferase) domain 1"/>
    <property type="match status" value="1"/>
</dbReference>
<feature type="region of interest" description="Disordered" evidence="9">
    <location>
        <begin position="984"/>
        <end position="1161"/>
    </location>
</feature>
<feature type="compositionally biased region" description="Acidic residues" evidence="9">
    <location>
        <begin position="231"/>
        <end position="240"/>
    </location>
</feature>
<dbReference type="EMBL" id="KV425561">
    <property type="protein sequence ID" value="KZT27658.1"/>
    <property type="molecule type" value="Genomic_DNA"/>
</dbReference>
<reference evidence="12 13" key="1">
    <citation type="journal article" date="2016" name="Mol. Biol. Evol.">
        <title>Comparative Genomics of Early-Diverging Mushroom-Forming Fungi Provides Insights into the Origins of Lignocellulose Decay Capabilities.</title>
        <authorList>
            <person name="Nagy L.G."/>
            <person name="Riley R."/>
            <person name="Tritt A."/>
            <person name="Adam C."/>
            <person name="Daum C."/>
            <person name="Floudas D."/>
            <person name="Sun H."/>
            <person name="Yadav J.S."/>
            <person name="Pangilinan J."/>
            <person name="Larsson K.H."/>
            <person name="Matsuura K."/>
            <person name="Barry K."/>
            <person name="Labutti K."/>
            <person name="Kuo R."/>
            <person name="Ohm R.A."/>
            <person name="Bhattacharya S.S."/>
            <person name="Shirouzu T."/>
            <person name="Yoshinaga Y."/>
            <person name="Martin F.M."/>
            <person name="Grigoriev I.V."/>
            <person name="Hibbett D.S."/>
        </authorList>
    </citation>
    <scope>NUCLEOTIDE SEQUENCE [LARGE SCALE GENOMIC DNA]</scope>
    <source>
        <strain evidence="12 13">HHB14362 ss-1</strain>
    </source>
</reference>
<name>A0A165U554_9AGAM</name>
<comment type="catalytic activity">
    <reaction evidence="7">
        <text>L-threonyl-[protein] + ATP = O-phospho-L-threonyl-[protein] + ADP + H(+)</text>
        <dbReference type="Rhea" id="RHEA:46608"/>
        <dbReference type="Rhea" id="RHEA-COMP:11060"/>
        <dbReference type="Rhea" id="RHEA-COMP:11605"/>
        <dbReference type="ChEBI" id="CHEBI:15378"/>
        <dbReference type="ChEBI" id="CHEBI:30013"/>
        <dbReference type="ChEBI" id="CHEBI:30616"/>
        <dbReference type="ChEBI" id="CHEBI:61977"/>
        <dbReference type="ChEBI" id="CHEBI:456216"/>
        <dbReference type="EC" id="2.7.11.1"/>
    </reaction>
</comment>
<dbReference type="InterPro" id="IPR008271">
    <property type="entry name" value="Ser/Thr_kinase_AS"/>
</dbReference>
<feature type="compositionally biased region" description="Low complexity" evidence="9">
    <location>
        <begin position="1044"/>
        <end position="1070"/>
    </location>
</feature>
<dbReference type="EC" id="2.7.11.1" evidence="1"/>
<dbReference type="SUPFAM" id="SSF56112">
    <property type="entry name" value="Protein kinase-like (PK-like)"/>
    <property type="match status" value="1"/>
</dbReference>
<dbReference type="InterPro" id="IPR011009">
    <property type="entry name" value="Kinase-like_dom_sf"/>
</dbReference>
<feature type="region of interest" description="Disordered" evidence="9">
    <location>
        <begin position="743"/>
        <end position="952"/>
    </location>
</feature>
<feature type="compositionally biased region" description="Acidic residues" evidence="9">
    <location>
        <begin position="936"/>
        <end position="952"/>
    </location>
</feature>
<comment type="catalytic activity">
    <reaction evidence="8">
        <text>L-seryl-[protein] + ATP = O-phospho-L-seryl-[protein] + ADP + H(+)</text>
        <dbReference type="Rhea" id="RHEA:17989"/>
        <dbReference type="Rhea" id="RHEA-COMP:9863"/>
        <dbReference type="Rhea" id="RHEA-COMP:11604"/>
        <dbReference type="ChEBI" id="CHEBI:15378"/>
        <dbReference type="ChEBI" id="CHEBI:29999"/>
        <dbReference type="ChEBI" id="CHEBI:30616"/>
        <dbReference type="ChEBI" id="CHEBI:83421"/>
        <dbReference type="ChEBI" id="CHEBI:456216"/>
        <dbReference type="EC" id="2.7.11.1"/>
    </reaction>
</comment>
<evidence type="ECO:0000256" key="2">
    <source>
        <dbReference type="ARBA" id="ARBA00022527"/>
    </source>
</evidence>
<feature type="compositionally biased region" description="Polar residues" evidence="9">
    <location>
        <begin position="327"/>
        <end position="336"/>
    </location>
</feature>
<dbReference type="FunFam" id="1.10.510.10:FF:000294">
    <property type="entry name" value="Serine/threonine-protein kinase OXI1"/>
    <property type="match status" value="1"/>
</dbReference>
<evidence type="ECO:0000256" key="9">
    <source>
        <dbReference type="SAM" id="MobiDB-lite"/>
    </source>
</evidence>
<keyword evidence="2" id="KW-0723">Serine/threonine-protein kinase</keyword>
<evidence type="ECO:0000256" key="6">
    <source>
        <dbReference type="ARBA" id="ARBA00022840"/>
    </source>
</evidence>
<dbReference type="SMART" id="SM00220">
    <property type="entry name" value="S_TKc"/>
    <property type="match status" value="1"/>
</dbReference>
<dbReference type="InParanoid" id="A0A165U554"/>
<evidence type="ECO:0000256" key="1">
    <source>
        <dbReference type="ARBA" id="ARBA00012513"/>
    </source>
</evidence>
<dbReference type="PROSITE" id="PS00108">
    <property type="entry name" value="PROTEIN_KINASE_ST"/>
    <property type="match status" value="1"/>
</dbReference>
<feature type="region of interest" description="Disordered" evidence="9">
    <location>
        <begin position="204"/>
        <end position="388"/>
    </location>
</feature>
<dbReference type="Pfam" id="PF00069">
    <property type="entry name" value="Pkinase"/>
    <property type="match status" value="2"/>
</dbReference>
<keyword evidence="4" id="KW-0547">Nucleotide-binding</keyword>
<keyword evidence="3" id="KW-0808">Transferase</keyword>
<dbReference type="InterPro" id="IPR045270">
    <property type="entry name" value="STKc_AGC"/>
</dbReference>
<evidence type="ECO:0000256" key="5">
    <source>
        <dbReference type="ARBA" id="ARBA00022777"/>
    </source>
</evidence>
<feature type="compositionally biased region" description="Basic residues" evidence="9">
    <location>
        <begin position="910"/>
        <end position="920"/>
    </location>
</feature>
<keyword evidence="13" id="KW-1185">Reference proteome</keyword>
<gene>
    <name evidence="12" type="ORF">NEOLEDRAFT_1060639</name>
</gene>
<protein>
    <recommendedName>
        <fullName evidence="1">non-specific serine/threonine protein kinase</fullName>
        <ecNumber evidence="1">2.7.11.1</ecNumber>
    </recommendedName>
</protein>
<dbReference type="AlphaFoldDB" id="A0A165U554"/>
<feature type="compositionally biased region" description="Polar residues" evidence="9">
    <location>
        <begin position="130"/>
        <end position="152"/>
    </location>
</feature>
<feature type="compositionally biased region" description="Polar residues" evidence="9">
    <location>
        <begin position="776"/>
        <end position="786"/>
    </location>
</feature>
<evidence type="ECO:0000256" key="8">
    <source>
        <dbReference type="ARBA" id="ARBA00048679"/>
    </source>
</evidence>
<feature type="domain" description="Protein kinase" evidence="10">
    <location>
        <begin position="397"/>
        <end position="705"/>
    </location>
</feature>
<feature type="compositionally biased region" description="Basic and acidic residues" evidence="9">
    <location>
        <begin position="253"/>
        <end position="265"/>
    </location>
</feature>
<dbReference type="InterPro" id="IPR000719">
    <property type="entry name" value="Prot_kinase_dom"/>
</dbReference>
<sequence length="1161" mass="127066">MDPSQSRPFRRGIRVHQQDGPWAISVAENPHGPRSYSLYVKTPTHNLTLMRTASEIVELHHKLRESHPSTRIPFLPIDASVIATPAKRKSAFLNTLSRLASPSGGKASNPRQSRNHSSTPSMPSNMTTPIASPSQEIADPLSNTTNGKSMPAGSTNVTALAAYLTDVANDQLLRTNRAWKRFVRVRTDDLESVRIERAIKRVRSDLASHVSPKTPTDRHAPNPNTSSAEISEVESLDDLECAVPLSNGLTSGDIEKMSSSGREEDIKEEEEEDQESAHGEFAKENGAPTADDPTNEAVPDDAATLNGVDDHTVGHGTVNGDHARIPRSQSADPMSRSSKKYEASTVNGDSASQTGDESSISTSNDDRAERKKRSRSTDPNKQLTTKKSQRKVVIDDFEMIRVLGKGCAGKVLLVRHKTSSDFYALKAITKRHVLAHQELQHTLTEQAVLKRMAAEGSDPFVVKLWWSFHDKENLYLVMDFHPGGDLATQLARWGRLGRDRARFYAAEIVEGVEGLHAAGVIYRDLKPENILIGGDGHIVLTDFGLSKEFPRRTNTVTAPPTPSGQRGEFYSSAPGTPTPTAPHWMKGENGELSGWPGQPVGQHDTTSTFCGTAEYLAPEVIQGLPYSYEVDWWSFGTMLYEMLTGITPFWANNHSDMYVRVLQDELQFPDDRTMDQDTKSLIRGLLQRNPALRICEPRIKKHPYFSMIDWSHVYYKRYIPPYIPPIDPKNASDTQNFDDTFLEMDPVINDPNENDDTDTDRERDQTDTDRTDGDESGSTPLQSRSPSVHPGEDDTVDVFDGYSFKGRHSVVLDDDDEDLSEDVTDNEEEPETEVLETSEVGAASADAAAEVTDKEPATPETTAEAEIAPEETGAEESVATPTRGRPSADAARVPSGASPVESKKAEKSKLKSARFTRSRREKSGITALDRYISDAGGDETEATERDEEDDDWDFVEAGEGEERNGAKGATLFARGVVDRYRLALRKGSTPARSTPRVMSGKSSKSELIETGGSPSPSEKQRRGRTPGLTFRKHPKQFLRPKSPPSAQSSRSLTSPSLSQSASATMSSSTSNGFITPASSDSTTIPMSPSLKSKESAVSVGDTSVSSDQSGNGDGDSDDVGPSGTVKAQSPLSEEPEKQKNKKLKKYKEGAEKVLSLFSPPR</sequence>
<feature type="compositionally biased region" description="Low complexity" evidence="9">
    <location>
        <begin position="117"/>
        <end position="129"/>
    </location>
</feature>
<feature type="region of interest" description="Disordered" evidence="9">
    <location>
        <begin position="551"/>
        <end position="604"/>
    </location>
</feature>
<dbReference type="STRING" id="1314782.A0A165U554"/>
<proteinExistence type="predicted"/>
<dbReference type="GO" id="GO:0004674">
    <property type="term" value="F:protein serine/threonine kinase activity"/>
    <property type="evidence" value="ECO:0007669"/>
    <property type="project" value="UniProtKB-KW"/>
</dbReference>
<dbReference type="FunFam" id="3.30.200.20:FF:000743">
    <property type="entry name" value="Non-specific serine/threonine protein kinase"/>
    <property type="match status" value="1"/>
</dbReference>
<feature type="compositionally biased region" description="Low complexity" evidence="9">
    <location>
        <begin position="837"/>
        <end position="850"/>
    </location>
</feature>
<dbReference type="Gene3D" id="3.30.200.20">
    <property type="entry name" value="Phosphorylase Kinase, domain 1"/>
    <property type="match status" value="1"/>
</dbReference>
<accession>A0A165U554</accession>
<evidence type="ECO:0000256" key="3">
    <source>
        <dbReference type="ARBA" id="ARBA00022679"/>
    </source>
</evidence>